<reference evidence="2" key="1">
    <citation type="submission" date="2016-10" db="EMBL/GenBank/DDBJ databases">
        <authorList>
            <person name="Varghese N."/>
            <person name="Submissions S."/>
        </authorList>
    </citation>
    <scope>NUCLEOTIDE SEQUENCE [LARGE SCALE GENOMIC DNA]</scope>
    <source>
        <strain evidence="2">DSM 22703</strain>
    </source>
</reference>
<dbReference type="STRING" id="279824.SAMN03080617_02556"/>
<protein>
    <submittedName>
        <fullName evidence="1">Uncharacterized protein</fullName>
    </submittedName>
</protein>
<accession>A0A1G5YJN8</accession>
<evidence type="ECO:0000313" key="2">
    <source>
        <dbReference type="Proteomes" id="UP000198756"/>
    </source>
</evidence>
<gene>
    <name evidence="1" type="ORF">SAMN03080617_02556</name>
</gene>
<organism evidence="1 2">
    <name type="scientific">Algoriphagus alkaliphilus</name>
    <dbReference type="NCBI Taxonomy" id="279824"/>
    <lineage>
        <taxon>Bacteria</taxon>
        <taxon>Pseudomonadati</taxon>
        <taxon>Bacteroidota</taxon>
        <taxon>Cytophagia</taxon>
        <taxon>Cytophagales</taxon>
        <taxon>Cyclobacteriaceae</taxon>
        <taxon>Algoriphagus</taxon>
    </lineage>
</organism>
<name>A0A1G5YJN8_9BACT</name>
<proteinExistence type="predicted"/>
<evidence type="ECO:0000313" key="1">
    <source>
        <dbReference type="EMBL" id="SDA82207.1"/>
    </source>
</evidence>
<dbReference type="AlphaFoldDB" id="A0A1G5YJN8"/>
<dbReference type="EMBL" id="FMXE01000017">
    <property type="protein sequence ID" value="SDA82207.1"/>
    <property type="molecule type" value="Genomic_DNA"/>
</dbReference>
<keyword evidence="2" id="KW-1185">Reference proteome</keyword>
<sequence>MLMKKTDSGLFLGLKIPHFYLKVGNKKEAVAPFCQFRFFLKNAMVFSHACLAAASSNRGVVLL</sequence>
<dbReference type="Proteomes" id="UP000198756">
    <property type="component" value="Unassembled WGS sequence"/>
</dbReference>